<proteinExistence type="predicted"/>
<reference evidence="1 2" key="1">
    <citation type="journal article" date="2019" name="Sci. Rep.">
        <title>Comparative genomics of chytrid fungi reveal insights into the obligate biotrophic and pathogenic lifestyle of Synchytrium endobioticum.</title>
        <authorList>
            <person name="van de Vossenberg B.T.L.H."/>
            <person name="Warris S."/>
            <person name="Nguyen H.D.T."/>
            <person name="van Gent-Pelzer M.P.E."/>
            <person name="Joly D.L."/>
            <person name="van de Geest H.C."/>
            <person name="Bonants P.J.M."/>
            <person name="Smith D.S."/>
            <person name="Levesque C.A."/>
            <person name="van der Lee T.A.J."/>
        </authorList>
    </citation>
    <scope>NUCLEOTIDE SEQUENCE [LARGE SCALE GENOMIC DNA]</scope>
    <source>
        <strain evidence="1 2">LEV6574</strain>
    </source>
</reference>
<dbReference type="Proteomes" id="UP000320475">
    <property type="component" value="Unassembled WGS sequence"/>
</dbReference>
<evidence type="ECO:0000313" key="2">
    <source>
        <dbReference type="Proteomes" id="UP000320475"/>
    </source>
</evidence>
<dbReference type="AlphaFoldDB" id="A0A507D5Z9"/>
<comment type="caution">
    <text evidence="1">The sequence shown here is derived from an EMBL/GenBank/DDBJ whole genome shotgun (WGS) entry which is preliminary data.</text>
</comment>
<organism evidence="1 2">
    <name type="scientific">Synchytrium endobioticum</name>
    <dbReference type="NCBI Taxonomy" id="286115"/>
    <lineage>
        <taxon>Eukaryota</taxon>
        <taxon>Fungi</taxon>
        <taxon>Fungi incertae sedis</taxon>
        <taxon>Chytridiomycota</taxon>
        <taxon>Chytridiomycota incertae sedis</taxon>
        <taxon>Chytridiomycetes</taxon>
        <taxon>Synchytriales</taxon>
        <taxon>Synchytriaceae</taxon>
        <taxon>Synchytrium</taxon>
    </lineage>
</organism>
<sequence>MVELEWIKKAVSQAANPYSLTAVEIGGLENRAYSHALVVCIDLKHASYIRYGVVLHQKNKTATCNSRL</sequence>
<accession>A0A507D5Z9</accession>
<gene>
    <name evidence="1" type="ORF">SeLEV6574_g03035</name>
</gene>
<dbReference type="EMBL" id="QEAM01000094">
    <property type="protein sequence ID" value="TPX46791.1"/>
    <property type="molecule type" value="Genomic_DNA"/>
</dbReference>
<name>A0A507D5Z9_9FUNG</name>
<protein>
    <submittedName>
        <fullName evidence="1">Uncharacterized protein</fullName>
    </submittedName>
</protein>
<evidence type="ECO:0000313" key="1">
    <source>
        <dbReference type="EMBL" id="TPX46791.1"/>
    </source>
</evidence>